<name>A0ABD1RBN5_9LAMI</name>
<evidence type="ECO:0000313" key="3">
    <source>
        <dbReference type="Proteomes" id="UP001604336"/>
    </source>
</evidence>
<reference evidence="3" key="1">
    <citation type="submission" date="2024-07" db="EMBL/GenBank/DDBJ databases">
        <title>Two chromosome-level genome assemblies of Korean endemic species Abeliophyllum distichum and Forsythia ovata (Oleaceae).</title>
        <authorList>
            <person name="Jang H."/>
        </authorList>
    </citation>
    <scope>NUCLEOTIDE SEQUENCE [LARGE SCALE GENOMIC DNA]</scope>
</reference>
<evidence type="ECO:0000313" key="2">
    <source>
        <dbReference type="EMBL" id="KAL2485291.1"/>
    </source>
</evidence>
<proteinExistence type="predicted"/>
<comment type="caution">
    <text evidence="2">The sequence shown here is derived from an EMBL/GenBank/DDBJ whole genome shotgun (WGS) entry which is preliminary data.</text>
</comment>
<accession>A0ABD1RBN5</accession>
<dbReference type="EMBL" id="JBFOLK010000009">
    <property type="protein sequence ID" value="KAL2485291.1"/>
    <property type="molecule type" value="Genomic_DNA"/>
</dbReference>
<dbReference type="Proteomes" id="UP001604336">
    <property type="component" value="Unassembled WGS sequence"/>
</dbReference>
<sequence>MSSRSKRHKSSSSVKLVEIVELSGRESDVPDYKVKGVEEMDGDAMGSECEKIKWVGKGESGCEIGPNVTMLGIKMTLLEIKVTNVRMENERENAGVDGQLENNGNANGVPEGVYVP</sequence>
<evidence type="ECO:0000256" key="1">
    <source>
        <dbReference type="SAM" id="MobiDB-lite"/>
    </source>
</evidence>
<gene>
    <name evidence="2" type="ORF">Adt_30047</name>
</gene>
<protein>
    <submittedName>
        <fullName evidence="2">Uncharacterized protein</fullName>
    </submittedName>
</protein>
<dbReference type="AlphaFoldDB" id="A0ABD1RBN5"/>
<keyword evidence="3" id="KW-1185">Reference proteome</keyword>
<feature type="region of interest" description="Disordered" evidence="1">
    <location>
        <begin position="92"/>
        <end position="116"/>
    </location>
</feature>
<organism evidence="2 3">
    <name type="scientific">Abeliophyllum distichum</name>
    <dbReference type="NCBI Taxonomy" id="126358"/>
    <lineage>
        <taxon>Eukaryota</taxon>
        <taxon>Viridiplantae</taxon>
        <taxon>Streptophyta</taxon>
        <taxon>Embryophyta</taxon>
        <taxon>Tracheophyta</taxon>
        <taxon>Spermatophyta</taxon>
        <taxon>Magnoliopsida</taxon>
        <taxon>eudicotyledons</taxon>
        <taxon>Gunneridae</taxon>
        <taxon>Pentapetalae</taxon>
        <taxon>asterids</taxon>
        <taxon>lamiids</taxon>
        <taxon>Lamiales</taxon>
        <taxon>Oleaceae</taxon>
        <taxon>Forsythieae</taxon>
        <taxon>Abeliophyllum</taxon>
    </lineage>
</organism>